<protein>
    <submittedName>
        <fullName evidence="2">Methyltransferase type 11 domain-containing protein</fullName>
    </submittedName>
</protein>
<dbReference type="WBParaSite" id="JU765_v2.g18940.t1">
    <property type="protein sequence ID" value="JU765_v2.g18940.t1"/>
    <property type="gene ID" value="JU765_v2.g18940"/>
</dbReference>
<accession>A0AC34QSK2</accession>
<name>A0AC34QSK2_9BILA</name>
<organism evidence="1 2">
    <name type="scientific">Panagrolaimus sp. JU765</name>
    <dbReference type="NCBI Taxonomy" id="591449"/>
    <lineage>
        <taxon>Eukaryota</taxon>
        <taxon>Metazoa</taxon>
        <taxon>Ecdysozoa</taxon>
        <taxon>Nematoda</taxon>
        <taxon>Chromadorea</taxon>
        <taxon>Rhabditida</taxon>
        <taxon>Tylenchina</taxon>
        <taxon>Panagrolaimomorpha</taxon>
        <taxon>Panagrolaimoidea</taxon>
        <taxon>Panagrolaimidae</taxon>
        <taxon>Panagrolaimus</taxon>
    </lineage>
</organism>
<evidence type="ECO:0000313" key="1">
    <source>
        <dbReference type="Proteomes" id="UP000887576"/>
    </source>
</evidence>
<proteinExistence type="predicted"/>
<reference evidence="2" key="1">
    <citation type="submission" date="2022-11" db="UniProtKB">
        <authorList>
            <consortium name="WormBaseParasite"/>
        </authorList>
    </citation>
    <scope>IDENTIFICATION</scope>
</reference>
<evidence type="ECO:0000313" key="2">
    <source>
        <dbReference type="WBParaSite" id="JU765_v2.g18940.t1"/>
    </source>
</evidence>
<dbReference type="Proteomes" id="UP000887576">
    <property type="component" value="Unplaced"/>
</dbReference>
<sequence>MAAVETTRRDTYKNFWNKYSDKPDIGAMMLNKNADELEESDRIDILSSLPDFTNKDVVDIGAGIGRFTTIFSHTARHVTSTDFIESFIAKNKERNAAAKNIKYVVSDAAHLQLPPNSVDLVFTNWLMMYMSDHEVVEFITNALKWMRPNGYLKLRESCSEPSTGRKKTSTLHTNDVNPTHYRFSSLYIQLLRNVQIQDEDGSWWKLDLKWSASVPTYIQRLSNWRQVHWLAQKIPASSTEPHLTFDELLTNFSTTWYKHQEYIDSLLDGEQQSWTNKIVGRRVNILEESTILAYNPRQVDLYVHVDTHELAIKTNSNIWTIETDVYAYRTALTKATELKDHRIRVGWNETFEESIDYLTSKDAKFDTFIATEFLSTQKTKIIQRLEEVLMKNSKIYLLEPTNSDEDFEKNLSKLEASGFQITKTKKVTFETRSSIEAYISKKKLDMEDFKQSLEKEWFVVEAVKV</sequence>